<dbReference type="Proteomes" id="UP000729290">
    <property type="component" value="Unassembled WGS sequence"/>
</dbReference>
<dbReference type="InterPro" id="IPR053154">
    <property type="entry name" value="c-di-AMP_regulator"/>
</dbReference>
<proteinExistence type="predicted"/>
<sequence>MKRFQELLMKDLGWKLLSIAIAAIMWFMVISIDQPEDTRTYSTPLQITGMESLTAQGLTIANWEELSETKINIKIKGQRTALDRLSQQQSDMITAEVDAADLGYVSSGDVRTAEVKVTLPSGSGYVIVSKSPSAVELSIETLVSKEFPVEISMNGMAEGSENLSEPQLSIETVMVKGAKSAVDRVASVRATVSAADAVEQGVLESKLVAYDAEGETVSGISFSQDTVTVSYLMQDEKQIPLQVEISGTPAEGYHILEITTTPESITVVGEEDALERLSYLSLEPIDVAGRTTSTSRTFRLEDYLPDGVRIKDGASQSVQVMVHIARSAETTVWVPSSAITLLNMNSQYTYELPSSVAVTLVGEEDLLTSVDTGRISATVDVSGLETGTHQAEILWQLPEGISTTDTVLSVMVTAAGGDREENNNAEF</sequence>
<reference evidence="2 3" key="1">
    <citation type="journal article" date="2021" name="Sci. Rep.">
        <title>The distribution of antibiotic resistance genes in chicken gut microbiota commensals.</title>
        <authorList>
            <person name="Juricova H."/>
            <person name="Matiasovicova J."/>
            <person name="Kubasova T."/>
            <person name="Cejkova D."/>
            <person name="Rychlik I."/>
        </authorList>
    </citation>
    <scope>NUCLEOTIDE SEQUENCE [LARGE SCALE GENOMIC DNA]</scope>
    <source>
        <strain evidence="2 3">An431b</strain>
    </source>
</reference>
<evidence type="ECO:0008006" key="4">
    <source>
        <dbReference type="Google" id="ProtNLM"/>
    </source>
</evidence>
<dbReference type="RefSeq" id="WP_205134591.1">
    <property type="nucleotide sequence ID" value="NZ_JACSNT010000029.1"/>
</dbReference>
<dbReference type="EMBL" id="JACSNV010000032">
    <property type="protein sequence ID" value="MBM6878962.1"/>
    <property type="molecule type" value="Genomic_DNA"/>
</dbReference>
<feature type="transmembrane region" description="Helical" evidence="1">
    <location>
        <begin position="12"/>
        <end position="32"/>
    </location>
</feature>
<keyword evidence="3" id="KW-1185">Reference proteome</keyword>
<keyword evidence="1" id="KW-0812">Transmembrane</keyword>
<keyword evidence="1" id="KW-0472">Membrane</keyword>
<dbReference type="Gene3D" id="2.170.120.30">
    <property type="match status" value="2"/>
</dbReference>
<dbReference type="PANTHER" id="PTHR37804:SF1">
    <property type="entry name" value="CDAA REGULATORY PROTEIN CDAR"/>
    <property type="match status" value="1"/>
</dbReference>
<dbReference type="InterPro" id="IPR012505">
    <property type="entry name" value="YbbR"/>
</dbReference>
<comment type="caution">
    <text evidence="2">The sequence shown here is derived from an EMBL/GenBank/DDBJ whole genome shotgun (WGS) entry which is preliminary data.</text>
</comment>
<keyword evidence="1" id="KW-1133">Transmembrane helix</keyword>
<organism evidence="2 3">
    <name type="scientific">Anaerotignum lactatifermentans</name>
    <dbReference type="NCBI Taxonomy" id="160404"/>
    <lineage>
        <taxon>Bacteria</taxon>
        <taxon>Bacillati</taxon>
        <taxon>Bacillota</taxon>
        <taxon>Clostridia</taxon>
        <taxon>Lachnospirales</taxon>
        <taxon>Anaerotignaceae</taxon>
        <taxon>Anaerotignum</taxon>
    </lineage>
</organism>
<name>A0ABS2GCS1_9FIRM</name>
<evidence type="ECO:0000313" key="3">
    <source>
        <dbReference type="Proteomes" id="UP000729290"/>
    </source>
</evidence>
<dbReference type="Gene3D" id="2.170.120.40">
    <property type="entry name" value="YbbR-like domain"/>
    <property type="match status" value="2"/>
</dbReference>
<accession>A0ABS2GCS1</accession>
<dbReference type="Pfam" id="PF07949">
    <property type="entry name" value="YbbR"/>
    <property type="match status" value="2"/>
</dbReference>
<evidence type="ECO:0000256" key="1">
    <source>
        <dbReference type="SAM" id="Phobius"/>
    </source>
</evidence>
<evidence type="ECO:0000313" key="2">
    <source>
        <dbReference type="EMBL" id="MBM6878962.1"/>
    </source>
</evidence>
<gene>
    <name evidence="2" type="ORF">H9X83_12555</name>
</gene>
<protein>
    <recommendedName>
        <fullName evidence="4">YbbR-like protein</fullName>
    </recommendedName>
</protein>
<dbReference type="PANTHER" id="PTHR37804">
    <property type="entry name" value="CDAA REGULATORY PROTEIN CDAR"/>
    <property type="match status" value="1"/>
</dbReference>